<organism evidence="12 13">
    <name type="scientific">Pyrrhoderma noxium</name>
    <dbReference type="NCBI Taxonomy" id="2282107"/>
    <lineage>
        <taxon>Eukaryota</taxon>
        <taxon>Fungi</taxon>
        <taxon>Dikarya</taxon>
        <taxon>Basidiomycota</taxon>
        <taxon>Agaricomycotina</taxon>
        <taxon>Agaricomycetes</taxon>
        <taxon>Hymenochaetales</taxon>
        <taxon>Hymenochaetaceae</taxon>
        <taxon>Pyrrhoderma</taxon>
    </lineage>
</organism>
<dbReference type="AlphaFoldDB" id="A0A286UGD6"/>
<dbReference type="CDD" id="cd11069">
    <property type="entry name" value="CYP_FUM15-like"/>
    <property type="match status" value="1"/>
</dbReference>
<keyword evidence="11" id="KW-0472">Membrane</keyword>
<evidence type="ECO:0000256" key="9">
    <source>
        <dbReference type="PIRSR" id="PIRSR602401-1"/>
    </source>
</evidence>
<keyword evidence="8 10" id="KW-0503">Monooxygenase</keyword>
<keyword evidence="13" id="KW-1185">Reference proteome</keyword>
<dbReference type="Pfam" id="PF00067">
    <property type="entry name" value="p450"/>
    <property type="match status" value="1"/>
</dbReference>
<evidence type="ECO:0000256" key="8">
    <source>
        <dbReference type="ARBA" id="ARBA00023033"/>
    </source>
</evidence>
<dbReference type="Gene3D" id="1.10.630.10">
    <property type="entry name" value="Cytochrome P450"/>
    <property type="match status" value="1"/>
</dbReference>
<proteinExistence type="inferred from homology"/>
<dbReference type="OrthoDB" id="1470350at2759"/>
<dbReference type="InterPro" id="IPR001128">
    <property type="entry name" value="Cyt_P450"/>
</dbReference>
<keyword evidence="6 10" id="KW-0560">Oxidoreductase</keyword>
<evidence type="ECO:0000256" key="1">
    <source>
        <dbReference type="ARBA" id="ARBA00001971"/>
    </source>
</evidence>
<feature type="binding site" description="axial binding residue" evidence="9">
    <location>
        <position position="499"/>
    </location>
    <ligand>
        <name>heme</name>
        <dbReference type="ChEBI" id="CHEBI:30413"/>
    </ligand>
    <ligandPart>
        <name>Fe</name>
        <dbReference type="ChEBI" id="CHEBI:18248"/>
    </ligandPart>
</feature>
<dbReference type="InterPro" id="IPR050121">
    <property type="entry name" value="Cytochrome_P450_monoxygenase"/>
</dbReference>
<gene>
    <name evidence="12" type="ORF">PNOK_0552500</name>
</gene>
<comment type="pathway">
    <text evidence="2">Secondary metabolite biosynthesis.</text>
</comment>
<keyword evidence="11" id="KW-1133">Transmembrane helix</keyword>
<dbReference type="STRING" id="2282107.A0A286UGD6"/>
<comment type="similarity">
    <text evidence="3 10">Belongs to the cytochrome P450 family.</text>
</comment>
<reference evidence="12 13" key="1">
    <citation type="journal article" date="2017" name="Mol. Ecol.">
        <title>Comparative and population genomic landscape of Phellinus noxius: A hypervariable fungus causing root rot in trees.</title>
        <authorList>
            <person name="Chung C.L."/>
            <person name="Lee T.J."/>
            <person name="Akiba M."/>
            <person name="Lee H.H."/>
            <person name="Kuo T.H."/>
            <person name="Liu D."/>
            <person name="Ke H.M."/>
            <person name="Yokoi T."/>
            <person name="Roa M.B."/>
            <person name="Lu M.J."/>
            <person name="Chang Y.Y."/>
            <person name="Ann P.J."/>
            <person name="Tsai J.N."/>
            <person name="Chen C.Y."/>
            <person name="Tzean S.S."/>
            <person name="Ota Y."/>
            <person name="Hattori T."/>
            <person name="Sahashi N."/>
            <person name="Liou R.F."/>
            <person name="Kikuchi T."/>
            <person name="Tsai I.J."/>
        </authorList>
    </citation>
    <scope>NUCLEOTIDE SEQUENCE [LARGE SCALE GENOMIC DNA]</scope>
    <source>
        <strain evidence="12 13">FFPRI411160</strain>
    </source>
</reference>
<feature type="transmembrane region" description="Helical" evidence="11">
    <location>
        <begin position="7"/>
        <end position="28"/>
    </location>
</feature>
<dbReference type="InterPro" id="IPR017972">
    <property type="entry name" value="Cyt_P450_CS"/>
</dbReference>
<keyword evidence="7 9" id="KW-0408">Iron</keyword>
<sequence length="559" mass="63710">MGLLTSAIWCLILTFCWIVYLFFIQPLFSPLRNLPGPSARWGLGLGGHLEEVLNLRRSKLAHEEYTDKHGKTIRIKGIGNYDDRIHTTDPVALAYIMNHTNDYQKPWQSRRVISRLIGEGMLAAEGQMHKRMRRVGTPAFSISNMRAFIPIAFKKGRELREKWNSIVSELQDSESISSKDEPTSVKIDVCHWISRATFDVIGLAGFDYNFSAIQHENNELFTAYKDMFEVAISQGGGLWDIAIVYFPWLESIFPTKKTRVVRQSQEIINRIGGEIIQEKIRRISDGEKNGSGYNGVDFLSLLIKSNLSQDIDPSQRITNTELLSNVNTFFFAGSDTTSLALTWILYLLAASPKTQDRLRSELQTLKESLSTLPSYDKRDGWQEIWTTLDNHPYLNNVIREALRIIPPVQSSIRVAMRDDEIPTSEPIRMKDGSVHYGFKIGKGQFVHIPVEGMNTDRSVWGQDAWIFNPDRWDNLPASVLELPGLYNNTLSFSAGPRSCIGMRFSIIEMKSFLFELIPNFKFNLIKEERVFAANVVLTRPYVSGKYKEGSQCPLHVSRV</sequence>
<evidence type="ECO:0000256" key="4">
    <source>
        <dbReference type="ARBA" id="ARBA00022617"/>
    </source>
</evidence>
<dbReference type="Proteomes" id="UP000217199">
    <property type="component" value="Unassembled WGS sequence"/>
</dbReference>
<evidence type="ECO:0000256" key="7">
    <source>
        <dbReference type="ARBA" id="ARBA00023004"/>
    </source>
</evidence>
<comment type="cofactor">
    <cofactor evidence="1 9">
        <name>heme</name>
        <dbReference type="ChEBI" id="CHEBI:30413"/>
    </cofactor>
</comment>
<evidence type="ECO:0000256" key="2">
    <source>
        <dbReference type="ARBA" id="ARBA00005179"/>
    </source>
</evidence>
<evidence type="ECO:0000256" key="11">
    <source>
        <dbReference type="SAM" id="Phobius"/>
    </source>
</evidence>
<dbReference type="GO" id="GO:0016705">
    <property type="term" value="F:oxidoreductase activity, acting on paired donors, with incorporation or reduction of molecular oxygen"/>
    <property type="evidence" value="ECO:0007669"/>
    <property type="project" value="InterPro"/>
</dbReference>
<evidence type="ECO:0000256" key="10">
    <source>
        <dbReference type="RuleBase" id="RU000461"/>
    </source>
</evidence>
<dbReference type="PRINTS" id="PR00463">
    <property type="entry name" value="EP450I"/>
</dbReference>
<evidence type="ECO:0000256" key="6">
    <source>
        <dbReference type="ARBA" id="ARBA00023002"/>
    </source>
</evidence>
<dbReference type="PANTHER" id="PTHR24305">
    <property type="entry name" value="CYTOCHROME P450"/>
    <property type="match status" value="1"/>
</dbReference>
<dbReference type="GO" id="GO:0004497">
    <property type="term" value="F:monooxygenase activity"/>
    <property type="evidence" value="ECO:0007669"/>
    <property type="project" value="UniProtKB-KW"/>
</dbReference>
<evidence type="ECO:0000256" key="3">
    <source>
        <dbReference type="ARBA" id="ARBA00010617"/>
    </source>
</evidence>
<dbReference type="GO" id="GO:0005506">
    <property type="term" value="F:iron ion binding"/>
    <property type="evidence" value="ECO:0007669"/>
    <property type="project" value="InterPro"/>
</dbReference>
<protein>
    <submittedName>
        <fullName evidence="12">Cytochrome-450 hydroxylase</fullName>
    </submittedName>
</protein>
<keyword evidence="4 9" id="KW-0349">Heme</keyword>
<dbReference type="EMBL" id="NBII01000005">
    <property type="protein sequence ID" value="PAV18682.1"/>
    <property type="molecule type" value="Genomic_DNA"/>
</dbReference>
<dbReference type="SUPFAM" id="SSF48264">
    <property type="entry name" value="Cytochrome P450"/>
    <property type="match status" value="1"/>
</dbReference>
<evidence type="ECO:0000313" key="12">
    <source>
        <dbReference type="EMBL" id="PAV18682.1"/>
    </source>
</evidence>
<dbReference type="InterPro" id="IPR036396">
    <property type="entry name" value="Cyt_P450_sf"/>
</dbReference>
<keyword evidence="11" id="KW-0812">Transmembrane</keyword>
<accession>A0A286UGD6</accession>
<dbReference type="GO" id="GO:0020037">
    <property type="term" value="F:heme binding"/>
    <property type="evidence" value="ECO:0007669"/>
    <property type="project" value="InterPro"/>
</dbReference>
<dbReference type="InterPro" id="IPR002401">
    <property type="entry name" value="Cyt_P450_E_grp-I"/>
</dbReference>
<dbReference type="PRINTS" id="PR00385">
    <property type="entry name" value="P450"/>
</dbReference>
<name>A0A286UGD6_9AGAM</name>
<dbReference type="PROSITE" id="PS00086">
    <property type="entry name" value="CYTOCHROME_P450"/>
    <property type="match status" value="1"/>
</dbReference>
<evidence type="ECO:0000313" key="13">
    <source>
        <dbReference type="Proteomes" id="UP000217199"/>
    </source>
</evidence>
<evidence type="ECO:0000256" key="5">
    <source>
        <dbReference type="ARBA" id="ARBA00022723"/>
    </source>
</evidence>
<comment type="caution">
    <text evidence="12">The sequence shown here is derived from an EMBL/GenBank/DDBJ whole genome shotgun (WGS) entry which is preliminary data.</text>
</comment>
<dbReference type="PANTHER" id="PTHR24305:SF166">
    <property type="entry name" value="CYTOCHROME P450 12A4, MITOCHONDRIAL-RELATED"/>
    <property type="match status" value="1"/>
</dbReference>
<dbReference type="InParanoid" id="A0A286UGD6"/>
<keyword evidence="5 9" id="KW-0479">Metal-binding</keyword>